<evidence type="ECO:0000256" key="8">
    <source>
        <dbReference type="HAMAP-Rule" id="MF_00500"/>
    </source>
</evidence>
<dbReference type="SUPFAM" id="SSF46992">
    <property type="entry name" value="Ribosomal protein S20"/>
    <property type="match status" value="1"/>
</dbReference>
<evidence type="ECO:0000256" key="2">
    <source>
        <dbReference type="ARBA" id="ARBA00007634"/>
    </source>
</evidence>
<evidence type="ECO:0000313" key="14">
    <source>
        <dbReference type="Proteomes" id="UP000501926"/>
    </source>
</evidence>
<dbReference type="EMBL" id="LT934425">
    <property type="protein sequence ID" value="SOH03837.1"/>
    <property type="molecule type" value="Genomic_DNA"/>
</dbReference>
<evidence type="ECO:0000313" key="10">
    <source>
        <dbReference type="EMBL" id="CAJ72304.1"/>
    </source>
</evidence>
<keyword evidence="5 8" id="KW-0689">Ribosomal protein</keyword>
<feature type="compositionally biased region" description="Basic and acidic residues" evidence="9">
    <location>
        <begin position="82"/>
        <end position="94"/>
    </location>
</feature>
<keyword evidence="13" id="KW-1185">Reference proteome</keyword>
<evidence type="ECO:0000313" key="13">
    <source>
        <dbReference type="Proteomes" id="UP000221734"/>
    </source>
</evidence>
<dbReference type="GO" id="GO:0070181">
    <property type="term" value="F:small ribosomal subunit rRNA binding"/>
    <property type="evidence" value="ECO:0007669"/>
    <property type="project" value="TreeGrafter"/>
</dbReference>
<dbReference type="Proteomes" id="UP000221734">
    <property type="component" value="Chromosome Kuenenia_stuttgartiensis_MBR1"/>
</dbReference>
<dbReference type="HAMAP" id="MF_00500">
    <property type="entry name" value="Ribosomal_bS20"/>
    <property type="match status" value="1"/>
</dbReference>
<keyword evidence="3 8" id="KW-0699">rRNA-binding</keyword>
<dbReference type="RefSeq" id="WP_099324601.1">
    <property type="nucleotide sequence ID" value="NZ_CP049055.1"/>
</dbReference>
<reference evidence="10" key="2">
    <citation type="submission" date="2006-01" db="EMBL/GenBank/DDBJ databases">
        <authorList>
            <person name="Genoscope"/>
        </authorList>
    </citation>
    <scope>NUCLEOTIDE SEQUENCE</scope>
</reference>
<evidence type="ECO:0000313" key="12">
    <source>
        <dbReference type="EMBL" id="SOH03837.1"/>
    </source>
</evidence>
<evidence type="ECO:0000256" key="6">
    <source>
        <dbReference type="ARBA" id="ARBA00023274"/>
    </source>
</evidence>
<reference evidence="11 14" key="5">
    <citation type="submission" date="2020-02" db="EMBL/GenBank/DDBJ databases">
        <title>Newly sequenced genome of strain CSTR1 showed variability in Candidatus Kuenenia stuttgartiensis genomes.</title>
        <authorList>
            <person name="Ding C."/>
            <person name="Adrian L."/>
        </authorList>
    </citation>
    <scope>NUCLEOTIDE SEQUENCE [LARGE SCALE GENOMIC DNA]</scope>
    <source>
        <strain evidence="11 14">CSTR1</strain>
    </source>
</reference>
<dbReference type="GO" id="GO:0015935">
    <property type="term" value="C:small ribosomal subunit"/>
    <property type="evidence" value="ECO:0007669"/>
    <property type="project" value="TreeGrafter"/>
</dbReference>
<reference evidence="10" key="1">
    <citation type="journal article" date="2006" name="Nature">
        <title>Deciphering the evolution and metabolism of an anammox bacterium from a community genome.</title>
        <authorList>
            <person name="Strous M."/>
            <person name="Pelletier E."/>
            <person name="Mangenot S."/>
            <person name="Rattei T."/>
            <person name="Lehner A."/>
            <person name="Taylor M.W."/>
            <person name="Horn M."/>
            <person name="Daims H."/>
            <person name="Bartol-Mavel D."/>
            <person name="Wincker P."/>
            <person name="Barbe V."/>
            <person name="Fonknechten N."/>
            <person name="Vallenet D."/>
            <person name="Segurens B."/>
            <person name="Schenowitz-Truong C."/>
            <person name="Medigue C."/>
            <person name="Collingro A."/>
            <person name="Snel B."/>
            <person name="Dutilh B.E."/>
            <person name="OpDenCamp H.J.M."/>
            <person name="vanDerDrift C."/>
            <person name="Cirpus I."/>
            <person name="vanDePas-Schoonen K.T."/>
            <person name="Harhangi H.R."/>
            <person name="vanNiftrik L."/>
            <person name="Schmid M."/>
            <person name="Keltjens J."/>
            <person name="vanDeVossenberg J."/>
            <person name="Kartal B."/>
            <person name="Meier H."/>
            <person name="Frishman D."/>
            <person name="Huynen M.A."/>
            <person name="Mewes H."/>
            <person name="Weissenbach J."/>
            <person name="Jetten M.S.M."/>
            <person name="Wagner M."/>
            <person name="LePaslier D."/>
        </authorList>
    </citation>
    <scope>NUCLEOTIDE SEQUENCE</scope>
</reference>
<organism evidence="10">
    <name type="scientific">Kuenenia stuttgartiensis</name>
    <dbReference type="NCBI Taxonomy" id="174633"/>
    <lineage>
        <taxon>Bacteria</taxon>
        <taxon>Pseudomonadati</taxon>
        <taxon>Planctomycetota</taxon>
        <taxon>Candidatus Brocadiia</taxon>
        <taxon>Candidatus Brocadiales</taxon>
        <taxon>Candidatus Brocadiaceae</taxon>
        <taxon>Candidatus Kuenenia</taxon>
    </lineage>
</organism>
<dbReference type="Proteomes" id="UP000501926">
    <property type="component" value="Chromosome"/>
</dbReference>
<keyword evidence="6 8" id="KW-0687">Ribonucleoprotein</keyword>
<protein>
    <recommendedName>
        <fullName evidence="7 8">Small ribosomal subunit protein bS20</fullName>
    </recommendedName>
</protein>
<dbReference type="PANTHER" id="PTHR33398:SF1">
    <property type="entry name" value="SMALL RIBOSOMAL SUBUNIT PROTEIN BS20C"/>
    <property type="match status" value="1"/>
</dbReference>
<evidence type="ECO:0000256" key="7">
    <source>
        <dbReference type="ARBA" id="ARBA00035136"/>
    </source>
</evidence>
<dbReference type="KEGG" id="kst:KSMBR1_1336"/>
<dbReference type="PANTHER" id="PTHR33398">
    <property type="entry name" value="30S RIBOSOMAL PROTEIN S20"/>
    <property type="match status" value="1"/>
</dbReference>
<dbReference type="EMBL" id="CT573072">
    <property type="protein sequence ID" value="CAJ72304.1"/>
    <property type="molecule type" value="Genomic_DNA"/>
</dbReference>
<evidence type="ECO:0000256" key="1">
    <source>
        <dbReference type="ARBA" id="ARBA00003134"/>
    </source>
</evidence>
<name>Q1PYZ4_KUEST</name>
<dbReference type="Gene3D" id="1.20.58.110">
    <property type="entry name" value="Ribosomal protein S20"/>
    <property type="match status" value="1"/>
</dbReference>
<comment type="similarity">
    <text evidence="2 8">Belongs to the bacterial ribosomal protein bS20 family.</text>
</comment>
<reference evidence="12" key="4">
    <citation type="submission" date="2017-10" db="EMBL/GenBank/DDBJ databases">
        <authorList>
            <person name="Banno H."/>
            <person name="Chua N.-H."/>
        </authorList>
    </citation>
    <scope>NUCLEOTIDE SEQUENCE [LARGE SCALE GENOMIC DNA]</scope>
    <source>
        <strain evidence="12">Kuenenia_mbr1_ru-nijmegen</strain>
    </source>
</reference>
<evidence type="ECO:0000256" key="4">
    <source>
        <dbReference type="ARBA" id="ARBA00022884"/>
    </source>
</evidence>
<feature type="compositionally biased region" description="Basic residues" evidence="9">
    <location>
        <begin position="71"/>
        <end position="81"/>
    </location>
</feature>
<dbReference type="NCBIfam" id="TIGR00029">
    <property type="entry name" value="S20"/>
    <property type="match status" value="1"/>
</dbReference>
<evidence type="ECO:0000256" key="3">
    <source>
        <dbReference type="ARBA" id="ARBA00022730"/>
    </source>
</evidence>
<accession>Q1PYZ4</accession>
<dbReference type="GO" id="GO:0003735">
    <property type="term" value="F:structural constituent of ribosome"/>
    <property type="evidence" value="ECO:0007669"/>
    <property type="project" value="InterPro"/>
</dbReference>
<sequence>MPTTSSAKKRLRQDETRNLINKSRKTALKTQVKKFLTALQSKDIQAAEAEYSLTVKKMDKGAAKGILHKNNASRKKSRFAKKLNDLKASAKQDG</sequence>
<dbReference type="EMBL" id="CP049055">
    <property type="protein sequence ID" value="QII10331.1"/>
    <property type="molecule type" value="Genomic_DNA"/>
</dbReference>
<dbReference type="Pfam" id="PF01649">
    <property type="entry name" value="Ribosomal_S20p"/>
    <property type="match status" value="1"/>
</dbReference>
<gene>
    <name evidence="8 10" type="primary">rpsT</name>
    <name evidence="11" type="ORF">KsCSTR_09520</name>
    <name evidence="12" type="ORF">KSMBR1_1336</name>
    <name evidence="10" type="ORF">kustd1559</name>
</gene>
<dbReference type="AlphaFoldDB" id="Q1PYZ4"/>
<reference evidence="13" key="3">
    <citation type="submission" date="2017-10" db="EMBL/GenBank/DDBJ databases">
        <authorList>
            <person name="Frank J."/>
        </authorList>
    </citation>
    <scope>NUCLEOTIDE SEQUENCE [LARGE SCALE GENOMIC DNA]</scope>
</reference>
<dbReference type="InterPro" id="IPR036510">
    <property type="entry name" value="Ribosomal_bS20_sf"/>
</dbReference>
<feature type="region of interest" description="Disordered" evidence="9">
    <location>
        <begin position="1"/>
        <end position="22"/>
    </location>
</feature>
<evidence type="ECO:0000256" key="9">
    <source>
        <dbReference type="SAM" id="MobiDB-lite"/>
    </source>
</evidence>
<proteinExistence type="inferred from homology"/>
<evidence type="ECO:0000256" key="5">
    <source>
        <dbReference type="ARBA" id="ARBA00022980"/>
    </source>
</evidence>
<keyword evidence="4 8" id="KW-0694">RNA-binding</keyword>
<dbReference type="OrthoDB" id="289707at2"/>
<dbReference type="InterPro" id="IPR002583">
    <property type="entry name" value="Ribosomal_bS20"/>
</dbReference>
<evidence type="ECO:0000313" key="11">
    <source>
        <dbReference type="EMBL" id="QII10331.1"/>
    </source>
</evidence>
<comment type="function">
    <text evidence="1 8">Binds directly to 16S ribosomal RNA.</text>
</comment>
<dbReference type="FunFam" id="1.20.58.110:FF:000001">
    <property type="entry name" value="30S ribosomal protein S20"/>
    <property type="match status" value="1"/>
</dbReference>
<dbReference type="GO" id="GO:0006412">
    <property type="term" value="P:translation"/>
    <property type="evidence" value="ECO:0007669"/>
    <property type="project" value="UniProtKB-UniRule"/>
</dbReference>
<feature type="region of interest" description="Disordered" evidence="9">
    <location>
        <begin position="66"/>
        <end position="94"/>
    </location>
</feature>